<sequence length="370" mass="43704">MNDLENHIISRDILKTCQTVAQYGCKKKVKTLITFLITQYSDHYMNDNVMFIHFMVDRILSIQECSHSISKRIVRVSLCELFVALLQLPRKPKIKMIKTLKKTIESNNIDIPPFHMSFRNKMISSMTYLSGLKQLCNLDDTHQSLIHSLLYYCKQDYKPNMITEKLSLLYRYKAIINLQKLKQQSELSEFKDNFQDIFPDNFYSVLVFLCLSISDRFQCWYVLYLFMLKPHFNLLLLAFNIASTPHFEKVYSTKNTFYLPVILQCAMKVDYLYNEMCQTDFTTLTLEQEAIDKYPMNHSKTTTKNRIGDEEDTTDLEDFDVLFTLPEKKPFKPVEPMIDFTQNQVKVIILKNQNQSQSKDKNMYNISKKI</sequence>
<dbReference type="AlphaFoldDB" id="A0A6C0CU61"/>
<protein>
    <submittedName>
        <fullName evidence="1">Uncharacterized protein</fullName>
    </submittedName>
</protein>
<name>A0A6C0CU61_9ZZZZ</name>
<organism evidence="1">
    <name type="scientific">viral metagenome</name>
    <dbReference type="NCBI Taxonomy" id="1070528"/>
    <lineage>
        <taxon>unclassified sequences</taxon>
        <taxon>metagenomes</taxon>
        <taxon>organismal metagenomes</taxon>
    </lineage>
</organism>
<proteinExistence type="predicted"/>
<reference evidence="1" key="1">
    <citation type="journal article" date="2020" name="Nature">
        <title>Giant virus diversity and host interactions through global metagenomics.</title>
        <authorList>
            <person name="Schulz F."/>
            <person name="Roux S."/>
            <person name="Paez-Espino D."/>
            <person name="Jungbluth S."/>
            <person name="Walsh D.A."/>
            <person name="Denef V.J."/>
            <person name="McMahon K.D."/>
            <person name="Konstantinidis K.T."/>
            <person name="Eloe-Fadrosh E.A."/>
            <person name="Kyrpides N.C."/>
            <person name="Woyke T."/>
        </authorList>
    </citation>
    <scope>NUCLEOTIDE SEQUENCE</scope>
    <source>
        <strain evidence="1">GVMAG-M-3300021964-36</strain>
    </source>
</reference>
<dbReference type="EMBL" id="MN739486">
    <property type="protein sequence ID" value="QHT07777.1"/>
    <property type="molecule type" value="Genomic_DNA"/>
</dbReference>
<accession>A0A6C0CU61</accession>
<evidence type="ECO:0000313" key="1">
    <source>
        <dbReference type="EMBL" id="QHT07777.1"/>
    </source>
</evidence>